<gene>
    <name evidence="11" type="primary">galK</name>
    <name evidence="11" type="ORF">GCM10023173_17020</name>
</gene>
<dbReference type="Proteomes" id="UP001500394">
    <property type="component" value="Unassembled WGS sequence"/>
</dbReference>
<dbReference type="InterPro" id="IPR036554">
    <property type="entry name" value="GHMP_kinase_C_sf"/>
</dbReference>
<dbReference type="PROSITE" id="PS00106">
    <property type="entry name" value="GALACTOKINASE"/>
    <property type="match status" value="1"/>
</dbReference>
<dbReference type="RefSeq" id="WP_345067442.1">
    <property type="nucleotide sequence ID" value="NZ_BAABGR010000019.1"/>
</dbReference>
<dbReference type="EMBL" id="BAABGR010000019">
    <property type="protein sequence ID" value="GAA4517004.1"/>
    <property type="molecule type" value="Genomic_DNA"/>
</dbReference>
<evidence type="ECO:0000313" key="12">
    <source>
        <dbReference type="Proteomes" id="UP001500394"/>
    </source>
</evidence>
<keyword evidence="4" id="KW-0418">Kinase</keyword>
<dbReference type="Pfam" id="PF10509">
    <property type="entry name" value="GalKase_gal_bdg"/>
    <property type="match status" value="1"/>
</dbReference>
<name>A0ABP8R350_9SPHI</name>
<protein>
    <recommendedName>
        <fullName evidence="7">Galactokinase</fullName>
        <ecNumber evidence="7">2.7.1.6</ecNumber>
    </recommendedName>
</protein>
<evidence type="ECO:0000256" key="1">
    <source>
        <dbReference type="ARBA" id="ARBA00006566"/>
    </source>
</evidence>
<evidence type="ECO:0000313" key="11">
    <source>
        <dbReference type="EMBL" id="GAA4517004.1"/>
    </source>
</evidence>
<dbReference type="InterPro" id="IPR006204">
    <property type="entry name" value="GHMP_kinase_N_dom"/>
</dbReference>
<dbReference type="NCBIfam" id="TIGR00131">
    <property type="entry name" value="gal_kin"/>
    <property type="match status" value="1"/>
</dbReference>
<dbReference type="Pfam" id="PF08544">
    <property type="entry name" value="GHMP_kinases_C"/>
    <property type="match status" value="1"/>
</dbReference>
<dbReference type="PANTHER" id="PTHR10457">
    <property type="entry name" value="MEVALONATE KINASE/GALACTOKINASE"/>
    <property type="match status" value="1"/>
</dbReference>
<evidence type="ECO:0000256" key="4">
    <source>
        <dbReference type="ARBA" id="ARBA00022777"/>
    </source>
</evidence>
<keyword evidence="6" id="KW-0299">Galactose metabolism</keyword>
<dbReference type="PRINTS" id="PR00959">
    <property type="entry name" value="MEVGALKINASE"/>
</dbReference>
<dbReference type="PRINTS" id="PR00473">
    <property type="entry name" value="GALCTOKINASE"/>
</dbReference>
<dbReference type="SUPFAM" id="SSF54211">
    <property type="entry name" value="Ribosomal protein S5 domain 2-like"/>
    <property type="match status" value="1"/>
</dbReference>
<evidence type="ECO:0000259" key="10">
    <source>
        <dbReference type="Pfam" id="PF10509"/>
    </source>
</evidence>
<feature type="domain" description="Galactokinase N-terminal" evidence="10">
    <location>
        <begin position="10"/>
        <end position="58"/>
    </location>
</feature>
<keyword evidence="6" id="KW-0119">Carbohydrate metabolism</keyword>
<dbReference type="InterPro" id="IPR006206">
    <property type="entry name" value="Mevalonate/galactokinase"/>
</dbReference>
<evidence type="ECO:0000256" key="3">
    <source>
        <dbReference type="ARBA" id="ARBA00022741"/>
    </source>
</evidence>
<feature type="domain" description="GHMP kinase C-terminal" evidence="9">
    <location>
        <begin position="280"/>
        <end position="361"/>
    </location>
</feature>
<dbReference type="PROSITE" id="PS00627">
    <property type="entry name" value="GHMP_KINASES_ATP"/>
    <property type="match status" value="1"/>
</dbReference>
<dbReference type="Gene3D" id="3.30.70.890">
    <property type="entry name" value="GHMP kinase, C-terminal domain"/>
    <property type="match status" value="1"/>
</dbReference>
<dbReference type="InterPro" id="IPR020568">
    <property type="entry name" value="Ribosomal_Su5_D2-typ_SF"/>
</dbReference>
<evidence type="ECO:0000259" key="8">
    <source>
        <dbReference type="Pfam" id="PF00288"/>
    </source>
</evidence>
<reference evidence="12" key="1">
    <citation type="journal article" date="2019" name="Int. J. Syst. Evol. Microbiol.">
        <title>The Global Catalogue of Microorganisms (GCM) 10K type strain sequencing project: providing services to taxonomists for standard genome sequencing and annotation.</title>
        <authorList>
            <consortium name="The Broad Institute Genomics Platform"/>
            <consortium name="The Broad Institute Genome Sequencing Center for Infectious Disease"/>
            <person name="Wu L."/>
            <person name="Ma J."/>
        </authorList>
    </citation>
    <scope>NUCLEOTIDE SEQUENCE [LARGE SCALE GENOMIC DNA]</scope>
    <source>
        <strain evidence="12">JCM 17858</strain>
    </source>
</reference>
<dbReference type="Gene3D" id="3.30.230.10">
    <property type="match status" value="1"/>
</dbReference>
<dbReference type="InterPro" id="IPR013750">
    <property type="entry name" value="GHMP_kinase_C_dom"/>
</dbReference>
<comment type="caution">
    <text evidence="11">The sequence shown here is derived from an EMBL/GenBank/DDBJ whole genome shotgun (WGS) entry which is preliminary data.</text>
</comment>
<evidence type="ECO:0000256" key="5">
    <source>
        <dbReference type="ARBA" id="ARBA00022840"/>
    </source>
</evidence>
<evidence type="ECO:0000259" key="9">
    <source>
        <dbReference type="Pfam" id="PF08544"/>
    </source>
</evidence>
<keyword evidence="5" id="KW-0067">ATP-binding</keyword>
<dbReference type="PANTHER" id="PTHR10457:SF7">
    <property type="entry name" value="GALACTOKINASE-RELATED"/>
    <property type="match status" value="1"/>
</dbReference>
<dbReference type="SUPFAM" id="SSF55060">
    <property type="entry name" value="GHMP Kinase, C-terminal domain"/>
    <property type="match status" value="1"/>
</dbReference>
<dbReference type="InterPro" id="IPR000705">
    <property type="entry name" value="Galactokinase"/>
</dbReference>
<evidence type="ECO:0000256" key="2">
    <source>
        <dbReference type="ARBA" id="ARBA00022679"/>
    </source>
</evidence>
<keyword evidence="2" id="KW-0808">Transferase</keyword>
<dbReference type="EC" id="2.7.1.6" evidence="7"/>
<dbReference type="PIRSF" id="PIRSF000530">
    <property type="entry name" value="Galactokinase"/>
    <property type="match status" value="1"/>
</dbReference>
<accession>A0ABP8R350</accession>
<dbReference type="InterPro" id="IPR006203">
    <property type="entry name" value="GHMP_knse_ATP-bd_CS"/>
</dbReference>
<comment type="similarity">
    <text evidence="1">Belongs to the GHMP kinase family. GalK subfamily.</text>
</comment>
<evidence type="ECO:0000256" key="7">
    <source>
        <dbReference type="NCBIfam" id="TIGR00131"/>
    </source>
</evidence>
<evidence type="ECO:0000256" key="6">
    <source>
        <dbReference type="ARBA" id="ARBA00023144"/>
    </source>
</evidence>
<proteinExistence type="inferred from homology"/>
<dbReference type="Pfam" id="PF00288">
    <property type="entry name" value="GHMP_kinases_N"/>
    <property type="match status" value="1"/>
</dbReference>
<dbReference type="InterPro" id="IPR014721">
    <property type="entry name" value="Ribsml_uS5_D2-typ_fold_subgr"/>
</dbReference>
<keyword evidence="12" id="KW-1185">Reference proteome</keyword>
<sequence>MSLAIELQHTFTSTFQETPHLIIKSPGRINLIGEHTDYNEGFVMPAAIDKGVYIAISKRKDNQIHLHALDYDEHYSTTVDLLTFGDNLWTKYILGATRIVKERESLGGFNLAVAGDLPLGAGLSSSAALTCATTFALSTLFELALTQIDIARIGQRTEHEAVGVRCGIMDQFASVFGKENSFIRLDCRDLSFEYVGADLSDYEILLLNTNVKHSLASSAYNKRRESCERAVALVKEKYEEVHSLRDISLAQLDELVKHVDPEAYQKAKFVIQENQRLFAAVEALQHNNLPSLGELLYQTHWALSKEYEVSCEELDYLVAEVSRIPAVLGARMMGGGFGGCTINIVKKDKSHEVFEQLKDDYFKKFNLELTPISVAISEGTHIVKDFTT</sequence>
<dbReference type="InterPro" id="IPR019741">
    <property type="entry name" value="Galactokinase_CS"/>
</dbReference>
<keyword evidence="3" id="KW-0547">Nucleotide-binding</keyword>
<organism evidence="11 12">
    <name type="scientific">Sphingobacterium thermophilum</name>
    <dbReference type="NCBI Taxonomy" id="768534"/>
    <lineage>
        <taxon>Bacteria</taxon>
        <taxon>Pseudomonadati</taxon>
        <taxon>Bacteroidota</taxon>
        <taxon>Sphingobacteriia</taxon>
        <taxon>Sphingobacteriales</taxon>
        <taxon>Sphingobacteriaceae</taxon>
        <taxon>Sphingobacterium</taxon>
    </lineage>
</organism>
<dbReference type="InterPro" id="IPR019539">
    <property type="entry name" value="GalKase_N"/>
</dbReference>
<feature type="domain" description="GHMP kinase N-terminal" evidence="8">
    <location>
        <begin position="92"/>
        <end position="178"/>
    </location>
</feature>